<organism evidence="1 2">
    <name type="scientific">Sulfobacillus acidophilus (strain ATCC 700253 / DSM 10332 / NAL)</name>
    <dbReference type="NCBI Taxonomy" id="679936"/>
    <lineage>
        <taxon>Bacteria</taxon>
        <taxon>Bacillati</taxon>
        <taxon>Bacillota</taxon>
        <taxon>Clostridia</taxon>
        <taxon>Eubacteriales</taxon>
        <taxon>Clostridiales Family XVII. Incertae Sedis</taxon>
        <taxon>Sulfobacillus</taxon>
    </lineage>
</organism>
<dbReference type="HOGENOM" id="CLU_1721413_0_0_9"/>
<keyword evidence="2" id="KW-1185">Reference proteome</keyword>
<reference evidence="2" key="1">
    <citation type="submission" date="2011-12" db="EMBL/GenBank/DDBJ databases">
        <title>The complete genome of chromosome of Sulfobacillus acidophilus DSM 10332.</title>
        <authorList>
            <person name="Lucas S."/>
            <person name="Han J."/>
            <person name="Lapidus A."/>
            <person name="Bruce D."/>
            <person name="Goodwin L."/>
            <person name="Pitluck S."/>
            <person name="Peters L."/>
            <person name="Kyrpides N."/>
            <person name="Mavromatis K."/>
            <person name="Ivanova N."/>
            <person name="Mikhailova N."/>
            <person name="Chertkov O."/>
            <person name="Saunders E."/>
            <person name="Detter J.C."/>
            <person name="Tapia R."/>
            <person name="Han C."/>
            <person name="Land M."/>
            <person name="Hauser L."/>
            <person name="Markowitz V."/>
            <person name="Cheng J.-F."/>
            <person name="Hugenholtz P."/>
            <person name="Woyke T."/>
            <person name="Wu D."/>
            <person name="Pukall R."/>
            <person name="Gehrich-Schroeter G."/>
            <person name="Schneider S."/>
            <person name="Klenk H.-P."/>
            <person name="Eisen J.A."/>
        </authorList>
    </citation>
    <scope>NUCLEOTIDE SEQUENCE [LARGE SCALE GENOMIC DNA]</scope>
    <source>
        <strain evidence="2">ATCC 700253 / DSM 10332 / NAL</strain>
    </source>
</reference>
<sequence length="152" mass="17446">MRSTQLQQELAALDNTIDHEQWDHARSRLAQLLEQWPDDVGVRHDAAVIAAHDHQWEQAQTLWEEILREQPAHLPALIGMGHVALHKAEWTVAANYARQVMTADSRYQADARRILIIALARQIQDHLARQEWPLIPSPAHELLALDSHHPSR</sequence>
<accession>G8U143</accession>
<evidence type="ECO:0008006" key="3">
    <source>
        <dbReference type="Google" id="ProtNLM"/>
    </source>
</evidence>
<reference evidence="1 2" key="2">
    <citation type="journal article" date="2012" name="Stand. Genomic Sci.">
        <title>Complete genome sequence of the moderately thermophilic mineral-sulfide-oxidizing firmicute Sulfobacillus acidophilus type strain (NAL(T)).</title>
        <authorList>
            <person name="Anderson I."/>
            <person name="Chertkov O."/>
            <person name="Chen A."/>
            <person name="Saunders E."/>
            <person name="Lapidus A."/>
            <person name="Nolan M."/>
            <person name="Lucas S."/>
            <person name="Hammon N."/>
            <person name="Deshpande S."/>
            <person name="Cheng J.F."/>
            <person name="Han C."/>
            <person name="Tapia R."/>
            <person name="Goodwin L.A."/>
            <person name="Pitluck S."/>
            <person name="Liolios K."/>
            <person name="Pagani I."/>
            <person name="Ivanova N."/>
            <person name="Mikhailova N."/>
            <person name="Pati A."/>
            <person name="Palaniappan K."/>
            <person name="Land M."/>
            <person name="Pan C."/>
            <person name="Rohde M."/>
            <person name="Pukall R."/>
            <person name="Goker M."/>
            <person name="Detter J.C."/>
            <person name="Woyke T."/>
            <person name="Bristow J."/>
            <person name="Eisen J.A."/>
            <person name="Markowitz V."/>
            <person name="Hugenholtz P."/>
            <person name="Kyrpides N.C."/>
            <person name="Klenk H.P."/>
            <person name="Mavromatis K."/>
        </authorList>
    </citation>
    <scope>NUCLEOTIDE SEQUENCE [LARGE SCALE GENOMIC DNA]</scope>
    <source>
        <strain evidence="2">ATCC 700253 / DSM 10332 / NAL</strain>
    </source>
</reference>
<dbReference type="EMBL" id="CP003179">
    <property type="protein sequence ID" value="AEW04276.1"/>
    <property type="molecule type" value="Genomic_DNA"/>
</dbReference>
<dbReference type="InterPro" id="IPR011990">
    <property type="entry name" value="TPR-like_helical_dom_sf"/>
</dbReference>
<dbReference type="Gene3D" id="1.25.40.10">
    <property type="entry name" value="Tetratricopeptide repeat domain"/>
    <property type="match status" value="1"/>
</dbReference>
<dbReference type="SUPFAM" id="SSF48452">
    <property type="entry name" value="TPR-like"/>
    <property type="match status" value="1"/>
</dbReference>
<evidence type="ECO:0000313" key="2">
    <source>
        <dbReference type="Proteomes" id="UP000005439"/>
    </source>
</evidence>
<name>G8U143_SULAD</name>
<dbReference type="Proteomes" id="UP000005439">
    <property type="component" value="Chromosome"/>
</dbReference>
<dbReference type="PATRIC" id="fig|679936.5.peg.822"/>
<evidence type="ECO:0000313" key="1">
    <source>
        <dbReference type="EMBL" id="AEW04276.1"/>
    </source>
</evidence>
<protein>
    <recommendedName>
        <fullName evidence="3">Tetratricopeptide repeat protein</fullName>
    </recommendedName>
</protein>
<gene>
    <name evidence="1" type="ordered locus">Sulac_0772</name>
</gene>
<dbReference type="AlphaFoldDB" id="G8U143"/>
<dbReference type="KEGG" id="sap:Sulac_0772"/>
<proteinExistence type="predicted"/>